<evidence type="ECO:0000256" key="1">
    <source>
        <dbReference type="ARBA" id="ARBA00004442"/>
    </source>
</evidence>
<dbReference type="GO" id="GO:0009279">
    <property type="term" value="C:cell outer membrane"/>
    <property type="evidence" value="ECO:0007669"/>
    <property type="project" value="UniProtKB-SubCell"/>
</dbReference>
<evidence type="ECO:0000256" key="3">
    <source>
        <dbReference type="ARBA" id="ARBA00023237"/>
    </source>
</evidence>
<evidence type="ECO:0000313" key="5">
    <source>
        <dbReference type="Proteomes" id="UP000662373"/>
    </source>
</evidence>
<dbReference type="Proteomes" id="UP000662373">
    <property type="component" value="Unassembled WGS sequence"/>
</dbReference>
<comment type="caution">
    <text evidence="4">The sequence shown here is derived from an EMBL/GenBank/DDBJ whole genome shotgun (WGS) entry which is preliminary data.</text>
</comment>
<protein>
    <submittedName>
        <fullName evidence="4">TonB-dependent receptor</fullName>
    </submittedName>
</protein>
<gene>
    <name evidence="4" type="ORF">JEM65_10995</name>
</gene>
<sequence length="87" mass="10003">MFFNAALQLEGNGNQSNYGRFYGEDETPGYAILNLNLGNELTIQNHNVVLKYGIENILDASYSTYADWNNILRQGRNFYMNMSFVIH</sequence>
<keyword evidence="2" id="KW-0472">Membrane</keyword>
<organism evidence="4 5">
    <name type="scientific">Gelidibacter salicanalis</name>
    <dbReference type="NCBI Taxonomy" id="291193"/>
    <lineage>
        <taxon>Bacteria</taxon>
        <taxon>Pseudomonadati</taxon>
        <taxon>Bacteroidota</taxon>
        <taxon>Flavobacteriia</taxon>
        <taxon>Flavobacteriales</taxon>
        <taxon>Flavobacteriaceae</taxon>
        <taxon>Gelidibacter</taxon>
    </lineage>
</organism>
<dbReference type="SUPFAM" id="SSF56935">
    <property type="entry name" value="Porins"/>
    <property type="match status" value="1"/>
</dbReference>
<dbReference type="InterPro" id="IPR036942">
    <property type="entry name" value="Beta-barrel_TonB_sf"/>
</dbReference>
<proteinExistence type="predicted"/>
<keyword evidence="3" id="KW-0998">Cell outer membrane</keyword>
<dbReference type="Gene3D" id="2.40.170.20">
    <property type="entry name" value="TonB-dependent receptor, beta-barrel domain"/>
    <property type="match status" value="1"/>
</dbReference>
<keyword evidence="5" id="KW-1185">Reference proteome</keyword>
<accession>A0A934KPN4</accession>
<evidence type="ECO:0000313" key="4">
    <source>
        <dbReference type="EMBL" id="MBJ7881169.1"/>
    </source>
</evidence>
<dbReference type="EMBL" id="JAEHJZ010000026">
    <property type="protein sequence ID" value="MBJ7881169.1"/>
    <property type="molecule type" value="Genomic_DNA"/>
</dbReference>
<comment type="subcellular location">
    <subcellularLocation>
        <location evidence="1">Cell outer membrane</location>
    </subcellularLocation>
</comment>
<keyword evidence="4" id="KW-0675">Receptor</keyword>
<name>A0A934KPN4_9FLAO</name>
<dbReference type="AlphaFoldDB" id="A0A934KPN4"/>
<reference evidence="4 5" key="1">
    <citation type="submission" date="2020-09" db="EMBL/GenBank/DDBJ databases">
        <title>Draft genome of Gelidibacter salicanalis PAMC21136.</title>
        <authorList>
            <person name="Park H."/>
        </authorList>
    </citation>
    <scope>NUCLEOTIDE SEQUENCE [LARGE SCALE GENOMIC DNA]</scope>
    <source>
        <strain evidence="4 5">PAMC21136</strain>
    </source>
</reference>
<evidence type="ECO:0000256" key="2">
    <source>
        <dbReference type="ARBA" id="ARBA00023136"/>
    </source>
</evidence>